<dbReference type="GO" id="GO:0030425">
    <property type="term" value="C:dendrite"/>
    <property type="evidence" value="ECO:0007669"/>
    <property type="project" value="TreeGrafter"/>
</dbReference>
<dbReference type="Gene3D" id="1.10.510.10">
    <property type="entry name" value="Transferase(Phosphotransferase) domain 1"/>
    <property type="match status" value="2"/>
</dbReference>
<dbReference type="GO" id="GO:0007264">
    <property type="term" value="P:small GTPase-mediated signal transduction"/>
    <property type="evidence" value="ECO:0007669"/>
    <property type="project" value="InterPro"/>
</dbReference>
<dbReference type="OMA" id="ASTCKVH"/>
<evidence type="ECO:0000259" key="7">
    <source>
        <dbReference type="PROSITE" id="PS51377"/>
    </source>
</evidence>
<dbReference type="PANTHER" id="PTHR21560:SF0">
    <property type="entry name" value="KINASE NON-CATALYTIC C-LOBE DOMAIN-CONTAINING PROTEIN 1"/>
    <property type="match status" value="1"/>
</dbReference>
<feature type="domain" description="Ras-GEF" evidence="5">
    <location>
        <begin position="1553"/>
        <end position="1803"/>
    </location>
</feature>
<dbReference type="Ensembl" id="ENSSAUT00010020900.1">
    <property type="protein sequence ID" value="ENSSAUP00010019757.1"/>
    <property type="gene ID" value="ENSSAUG00010008882.1"/>
</dbReference>
<feature type="domain" description="KIND" evidence="7">
    <location>
        <begin position="501"/>
        <end position="665"/>
    </location>
</feature>
<evidence type="ECO:0000313" key="9">
    <source>
        <dbReference type="Proteomes" id="UP000472265"/>
    </source>
</evidence>
<dbReference type="SMART" id="SM00750">
    <property type="entry name" value="KIND"/>
    <property type="match status" value="2"/>
</dbReference>
<feature type="domain" description="N-terminal Ras-GEF" evidence="6">
    <location>
        <begin position="1340"/>
        <end position="1465"/>
    </location>
</feature>
<evidence type="ECO:0000259" key="6">
    <source>
        <dbReference type="PROSITE" id="PS50212"/>
    </source>
</evidence>
<dbReference type="SUPFAM" id="SSF56112">
    <property type="entry name" value="Protein kinase-like (PK-like)"/>
    <property type="match status" value="1"/>
</dbReference>
<dbReference type="Gene3D" id="1.10.840.10">
    <property type="entry name" value="Ras guanine-nucleotide exchange factors catalytic domain"/>
    <property type="match status" value="1"/>
</dbReference>
<feature type="region of interest" description="Disordered" evidence="4">
    <location>
        <begin position="340"/>
        <end position="366"/>
    </location>
</feature>
<dbReference type="CDD" id="cd06224">
    <property type="entry name" value="REM"/>
    <property type="match status" value="1"/>
</dbReference>
<dbReference type="InterPro" id="IPR001895">
    <property type="entry name" value="RASGEF_cat_dom"/>
</dbReference>
<dbReference type="InterPro" id="IPR036964">
    <property type="entry name" value="RASGEF_cat_dom_sf"/>
</dbReference>
<reference evidence="8" key="3">
    <citation type="submission" date="2025-09" db="UniProtKB">
        <authorList>
            <consortium name="Ensembl"/>
        </authorList>
    </citation>
    <scope>IDENTIFICATION</scope>
</reference>
<dbReference type="GO" id="GO:0032045">
    <property type="term" value="C:guanyl-nucleotide exchange factor complex"/>
    <property type="evidence" value="ECO:0007669"/>
    <property type="project" value="TreeGrafter"/>
</dbReference>
<protein>
    <submittedName>
        <fullName evidence="8">Kinase non-catalytic C-lobe domain containing 1</fullName>
    </submittedName>
</protein>
<dbReference type="InParanoid" id="A0A671UZ49"/>
<dbReference type="Pfam" id="PF00617">
    <property type="entry name" value="RasGEF"/>
    <property type="match status" value="1"/>
</dbReference>
<dbReference type="PANTHER" id="PTHR21560">
    <property type="entry name" value="VERY KIND PROTEIN"/>
    <property type="match status" value="1"/>
</dbReference>
<dbReference type="PROSITE" id="PS50009">
    <property type="entry name" value="RASGEF_CAT"/>
    <property type="match status" value="1"/>
</dbReference>
<dbReference type="PROSITE" id="PS50212">
    <property type="entry name" value="RASGEF_NTER"/>
    <property type="match status" value="1"/>
</dbReference>
<name>A0A671UZ49_SPAAU</name>
<feature type="region of interest" description="Disordered" evidence="4">
    <location>
        <begin position="924"/>
        <end position="948"/>
    </location>
</feature>
<evidence type="ECO:0000313" key="8">
    <source>
        <dbReference type="Ensembl" id="ENSSAUP00010019757.1"/>
    </source>
</evidence>
<dbReference type="SUPFAM" id="SSF48366">
    <property type="entry name" value="Ras GEF"/>
    <property type="match status" value="1"/>
</dbReference>
<dbReference type="GO" id="GO:0043025">
    <property type="term" value="C:neuronal cell body"/>
    <property type="evidence" value="ECO:0007669"/>
    <property type="project" value="TreeGrafter"/>
</dbReference>
<reference evidence="8" key="2">
    <citation type="submission" date="2025-08" db="UniProtKB">
        <authorList>
            <consortium name="Ensembl"/>
        </authorList>
    </citation>
    <scope>IDENTIFICATION</scope>
</reference>
<dbReference type="InterPro" id="IPR023578">
    <property type="entry name" value="Ras_GEF_dom_sf"/>
</dbReference>
<keyword evidence="9" id="KW-1185">Reference proteome</keyword>
<dbReference type="FunFam" id="1.10.510.10:FF:000529">
    <property type="entry name" value="Kinase non-catalytic C-lobe domain-containing 1"/>
    <property type="match status" value="1"/>
</dbReference>
<dbReference type="Pfam" id="PF00618">
    <property type="entry name" value="RasGEF_N"/>
    <property type="match status" value="1"/>
</dbReference>
<dbReference type="InterPro" id="IPR029899">
    <property type="entry name" value="KNDC1"/>
</dbReference>
<dbReference type="InterPro" id="IPR000651">
    <property type="entry name" value="Ras-like_Gua-exchang_fac_N"/>
</dbReference>
<evidence type="ECO:0000256" key="2">
    <source>
        <dbReference type="ARBA" id="ARBA00022737"/>
    </source>
</evidence>
<gene>
    <name evidence="8" type="primary">KNDC1</name>
</gene>
<sequence length="1832" mass="202152">MQTARACHRTGPDTSLLPVQTFAPLLEGVKVAAMETCGRDAAVTYPGRAEERDYEPEHLPPLLEDEENVSLADILSLRDSCLTEDEVWAVCAECALALQSIRPSHLFHTLCITPDTLAFNAHGNVCFMEQLSDDPEGSFVPPEFDSTGSTFEGHVYSLGSTLSAALSFVIEPELEAELGDEIQRLLEQMQEEKPEDRPLLQDILCLAEARLSHTSSAAVCRKLSSVGRRVLSIESVSTFQDGQEGSWEARWQHPKPRCLLKRLSSDDNSKELCADSSVKANGLSRQQVCGGWDSSLWEEDMDSGDGDGMILADDLDCRSHNSSPVRRRAQQRLTRVRGALNRSCSVPDSNNPPCLSPPSHGDISVPVSDLTEIGADEHLSCKSVWSNRLQRLNRGRSCESYPHSSAEDCANSAVNYQVSEGNEDAPETLFSGETKIQGSRECQSCNCAQDSASSCTFCQELEMEQDSSWDQGSLNHSLYIPNNYMTKSMLCLNEESQDEWISLRELLTRCGRRLTVNELWALCYTCLSSLQTYMDFPAYLCLDTVHVGCEGEVLFLKPKNIGSRDEFYLAPEYQEHGIVTEKVCVYGVAAILWATAKFSLSPNQKLAMPRKLKRLLLEMAKRTPIERPSIIIAKKSCRDYLSRQGTNAETVWNNLISRVHPPASSYTEDLSAMEAHQSSCEESAQNNSGFVPMATESRLAPVPGPLPHSYPVNKELQLPEAFTSTATHFTPIILTNEGDSEEEGQHLGAAVEGTVDGFAKSGEHIKDRDLEYPYPTQAESNLHTPEFPVDQAFVTSTSSDEILVNSSSALPDLSRLEVSLPQPLSNNLNGCGVFNNYLFRQDPTTGHLSLVPVQVRAPESVLGLDINLSLVPQPLQGLITVPETSDGPFINCMNLPVRQEYGPSSSCFKGSSIISDSPLEQSVSRAYNGRTNPGTQGQNQSPSESLSPKVHPALQEVIDLLKGEFSLDGYLDNGHEDIAMGEYIFSLKDLQYDAFASIVKERFSDLYWEDDLLGVLHCLVNYSPSTLGSNEQPPSKAVKRAALTQPLIATVWGGKREVCLHGCLDLNGNIHTSSPAAAVDSWEGTEAQSHHGENAAVLEGFELRSEESRHGLCQGVSSDGSDAGVMEGGDHSAGGSDESPSEAECPSGREEGLTGAHYEQMSPDCSEDMEDSDSVASERLLSPGSRAEGLGLSFSPAWALAFFGEDCFSPEVIQYAVNLGQHTGSPCLDVKTQELQQQLIMETKNLKKTRNFYQKLIQQERKNKGSDSKLMLSKLKSQFEELRSKVVFLDGVKKYLEVLSVDQWGLEVSLLPSLAVCGPGSLDLQSAEDPSVLCFSASKGKSTLQAGSALGLMAYLYARNAAVEGYIQQFLYTFRFLCTPEQLLQFIIDKFISAARHGPDMSGDTEKIFHRSLDVLQFWITDCRQVDFTPKSSLVDTLENFLNTEVIPVDSRGEALLAVLHSPPCTTGSQGTGSLVSLEEEEDSACMYSSTEDLGKKWRFSRVVEPSSSGPKEKAFSIAAALPVPFYGSMMDDLSNVCLQSEERLPFSQNEHSAQHVAQQLTLLQQEMFQRCHPVHFLNSRTQGVRDKLQNKNVSQPIPPAEGSSLLSCEGTPSDSYLQQLLTYADSVSNWISAEIVICDSIKTQVALLTKYLWIGKYCYESRNFATAMQILRGLENVIVRQLPAWKHLSSKVCEILEELRAVQVFLKSDDLCLMGGEHARRRPTLPSVHILAMHVQQLEIGAFTLTTGAYKWTKLRSIAKVVSQVHAFQEAVCPYIPDRELQAYLRRRIARLATSDIHLLASDSDANFQQSSERQTRRIQDKLRRVKATFK</sequence>
<dbReference type="Pfam" id="PF16474">
    <property type="entry name" value="KIND"/>
    <property type="match status" value="1"/>
</dbReference>
<feature type="region of interest" description="Disordered" evidence="4">
    <location>
        <begin position="1109"/>
        <end position="1151"/>
    </location>
</feature>
<proteinExistence type="predicted"/>
<feature type="compositionally biased region" description="Polar residues" evidence="4">
    <location>
        <begin position="924"/>
        <end position="946"/>
    </location>
</feature>
<dbReference type="GO" id="GO:0005085">
    <property type="term" value="F:guanyl-nucleotide exchange factor activity"/>
    <property type="evidence" value="ECO:0007669"/>
    <property type="project" value="UniProtKB-KW"/>
</dbReference>
<evidence type="ECO:0000256" key="4">
    <source>
        <dbReference type="SAM" id="MobiDB-lite"/>
    </source>
</evidence>
<evidence type="ECO:0000259" key="5">
    <source>
        <dbReference type="PROSITE" id="PS50009"/>
    </source>
</evidence>
<dbReference type="GeneTree" id="ENSGT00390000011408"/>
<dbReference type="Gene3D" id="1.20.870.10">
    <property type="entry name" value="Son of sevenless (SoS) protein Chain: S domain 1"/>
    <property type="match status" value="1"/>
</dbReference>
<dbReference type="SMART" id="SM00147">
    <property type="entry name" value="RasGEF"/>
    <property type="match status" value="1"/>
</dbReference>
<keyword evidence="1 3" id="KW-0344">Guanine-nucleotide releasing factor</keyword>
<evidence type="ECO:0000256" key="1">
    <source>
        <dbReference type="ARBA" id="ARBA00022658"/>
    </source>
</evidence>
<reference evidence="8" key="1">
    <citation type="submission" date="2021-04" db="EMBL/GenBank/DDBJ databases">
        <authorList>
            <consortium name="Wellcome Sanger Institute Data Sharing"/>
        </authorList>
    </citation>
    <scope>NUCLEOTIDE SEQUENCE [LARGE SCALE GENOMIC DNA]</scope>
</reference>
<dbReference type="InterPro" id="IPR011009">
    <property type="entry name" value="Kinase-like_dom_sf"/>
</dbReference>
<dbReference type="RefSeq" id="XP_030298242.1">
    <property type="nucleotide sequence ID" value="XM_030442382.1"/>
</dbReference>
<organism evidence="8 9">
    <name type="scientific">Sparus aurata</name>
    <name type="common">Gilthead sea bream</name>
    <dbReference type="NCBI Taxonomy" id="8175"/>
    <lineage>
        <taxon>Eukaryota</taxon>
        <taxon>Metazoa</taxon>
        <taxon>Chordata</taxon>
        <taxon>Craniata</taxon>
        <taxon>Vertebrata</taxon>
        <taxon>Euteleostomi</taxon>
        <taxon>Actinopterygii</taxon>
        <taxon>Neopterygii</taxon>
        <taxon>Teleostei</taxon>
        <taxon>Neoteleostei</taxon>
        <taxon>Acanthomorphata</taxon>
        <taxon>Eupercaria</taxon>
        <taxon>Spariformes</taxon>
        <taxon>Sparidae</taxon>
        <taxon>Sparus</taxon>
    </lineage>
</organism>
<dbReference type="PROSITE" id="PS51377">
    <property type="entry name" value="KIND"/>
    <property type="match status" value="2"/>
</dbReference>
<evidence type="ECO:0000256" key="3">
    <source>
        <dbReference type="PROSITE-ProRule" id="PRU00168"/>
    </source>
</evidence>
<dbReference type="OrthoDB" id="10254377at2759"/>
<feature type="compositionally biased region" description="Polar residues" evidence="4">
    <location>
        <begin position="342"/>
        <end position="353"/>
    </location>
</feature>
<dbReference type="GO" id="GO:0048814">
    <property type="term" value="P:regulation of dendrite morphogenesis"/>
    <property type="evidence" value="ECO:0007669"/>
    <property type="project" value="TreeGrafter"/>
</dbReference>
<dbReference type="GeneID" id="115596912"/>
<dbReference type="Proteomes" id="UP000472265">
    <property type="component" value="Chromosome 15"/>
</dbReference>
<keyword evidence="2" id="KW-0677">Repeat</keyword>
<accession>A0A671UZ49</accession>
<dbReference type="InterPro" id="IPR011019">
    <property type="entry name" value="KIND_dom"/>
</dbReference>
<feature type="domain" description="KIND" evidence="7">
    <location>
        <begin position="69"/>
        <end position="249"/>
    </location>
</feature>